<reference evidence="6" key="1">
    <citation type="submission" date="2025-08" db="UniProtKB">
        <authorList>
            <consortium name="RefSeq"/>
        </authorList>
    </citation>
    <scope>IDENTIFICATION</scope>
</reference>
<evidence type="ECO:0000313" key="6">
    <source>
        <dbReference type="RefSeq" id="XP_026191186.1"/>
    </source>
</evidence>
<dbReference type="SUPFAM" id="SSF56059">
    <property type="entry name" value="Glutathione synthetase ATP-binding domain-like"/>
    <property type="match status" value="1"/>
</dbReference>
<protein>
    <submittedName>
        <fullName evidence="6">Uncharacterized protein LOC113146843</fullName>
    </submittedName>
</protein>
<dbReference type="PANTHER" id="PTHR12241">
    <property type="entry name" value="TUBULIN POLYGLUTAMYLASE"/>
    <property type="match status" value="1"/>
</dbReference>
<proteinExistence type="predicted"/>
<dbReference type="GO" id="GO:0000226">
    <property type="term" value="P:microtubule cytoskeleton organization"/>
    <property type="evidence" value="ECO:0007669"/>
    <property type="project" value="TreeGrafter"/>
</dbReference>
<keyword evidence="5" id="KW-1185">Reference proteome</keyword>
<feature type="compositionally biased region" description="Low complexity" evidence="4">
    <location>
        <begin position="347"/>
        <end position="362"/>
    </location>
</feature>
<sequence>MRNAQVVNRFPGMWDMTKKRMLSKILYFYQDLFPEIYDFSPPCWSFPEDRARIEEILHPRNTDTYIIKPDGGAMGSGVQLVSRYKDIDAVILRGEGNYVMQKYIDNPRLLNRRKFDLRIYAAIYCVTKQLKVYVSKVGMARFCTDEYRAPTRRNQDNAFMHLTNYSINKENTSSFIRSPDIHSNTNSKRLLKDVLEDLRAAGVNVQKVWRNIKDITVKTFVCLQPWLNLRYRHVYRGAKQHEASRCFQFLGLDILLDEDDNCWLLEVNSNPSLRIDYFDSQYEGIDVQLESTMDRAIKEPVVSEALALASKLLLKPDRKKLRGGGSALGSEASAGKRTAAKIQGSPTAARAAAGGRTTKAKGQPAVGSRSSKAKKTDAETTGVSPQGPAAPELLETVSPISSPASPSASGLPIDRQKILRQLCSVRAATKKPEVCSETLYTPKAARSTFVVGFVFSLTLALSLGPFIPACSAGLEEKRRVRRVNSTENLSSHGPLSGGALKARPCMTPAVTAGGSEASKGSPKAPTPSQEGFSALSLPSAASLYNRRAKARDAPRGDAQGDVSDSEAGDRICPQVDDELVSAAYKEIEKCMECFNVLGLRFQRTSMLALKQNSTCSNSRWGNCGGQQGDEAAANKTQRKAPKTRMRAPFRPFLRKDRHAKKGAQPVKSTYTKLHKDILKPMPAKELSPQGCWLSLESEALVLTEQTSLVRRVQLLFERLIEFPKRIALERSRWVQVCEAANFKEVVRKASRSGSFHRSASAASVLPDSSDCPGCTSAAFGFHGRPGGLVRQRSNASGTAVGLSNLRVSRRRRLTLSDLDSLFVQQLQQMRRQTQLQDSGRGLGLLEFAHMLKILAVILYPFLPPKATLVALFLAETGTKAEGGIEEVVGALEREEQLALAPGGAAGVLGAAALARARSSALKETLAKQREEGTGAQSEEAASTASNLPSSQDCAVAEEKESPKRALPAAAPQEKEGEKGARGKSAQTECRGPSSLPAGAQQATEKVAPGAPDSPAKEGDGGKQRPPSECAARPATAAEEAARVDGRCWQPRASRENRKSGGYLRSSPAVQQEPSAAAAGTAAPAVGGERDSYNAGSA</sequence>
<keyword evidence="1" id="KW-0436">Ligase</keyword>
<accession>A0A6P6RTN7</accession>
<dbReference type="AlphaFoldDB" id="A0A6P6RTN7"/>
<evidence type="ECO:0000256" key="3">
    <source>
        <dbReference type="ARBA" id="ARBA00022840"/>
    </source>
</evidence>
<dbReference type="RefSeq" id="XP_026191186.1">
    <property type="nucleotide sequence ID" value="XM_026335401.1"/>
</dbReference>
<name>A0A6P6RTN7_9EIME</name>
<dbReference type="GO" id="GO:0005524">
    <property type="term" value="F:ATP binding"/>
    <property type="evidence" value="ECO:0007669"/>
    <property type="project" value="UniProtKB-KW"/>
</dbReference>
<feature type="region of interest" description="Disordered" evidence="4">
    <location>
        <begin position="511"/>
        <end position="532"/>
    </location>
</feature>
<evidence type="ECO:0000256" key="2">
    <source>
        <dbReference type="ARBA" id="ARBA00022741"/>
    </source>
</evidence>
<dbReference type="InterPro" id="IPR004344">
    <property type="entry name" value="TTL/TTLL_fam"/>
</dbReference>
<dbReference type="GO" id="GO:0036064">
    <property type="term" value="C:ciliary basal body"/>
    <property type="evidence" value="ECO:0007669"/>
    <property type="project" value="TreeGrafter"/>
</dbReference>
<dbReference type="GO" id="GO:0070740">
    <property type="term" value="F:tubulin-glutamic acid ligase activity"/>
    <property type="evidence" value="ECO:0007669"/>
    <property type="project" value="TreeGrafter"/>
</dbReference>
<dbReference type="PROSITE" id="PS51221">
    <property type="entry name" value="TTL"/>
    <property type="match status" value="1"/>
</dbReference>
<organism evidence="5 6">
    <name type="scientific">Cyclospora cayetanensis</name>
    <dbReference type="NCBI Taxonomy" id="88456"/>
    <lineage>
        <taxon>Eukaryota</taxon>
        <taxon>Sar</taxon>
        <taxon>Alveolata</taxon>
        <taxon>Apicomplexa</taxon>
        <taxon>Conoidasida</taxon>
        <taxon>Coccidia</taxon>
        <taxon>Eucoccidiorida</taxon>
        <taxon>Eimeriorina</taxon>
        <taxon>Eimeriidae</taxon>
        <taxon>Cyclospora</taxon>
    </lineage>
</organism>
<dbReference type="Gene3D" id="3.30.470.20">
    <property type="entry name" value="ATP-grasp fold, B domain"/>
    <property type="match status" value="1"/>
</dbReference>
<keyword evidence="2" id="KW-0547">Nucleotide-binding</keyword>
<feature type="region of interest" description="Disordered" evidence="4">
    <location>
        <begin position="623"/>
        <end position="644"/>
    </location>
</feature>
<dbReference type="Proteomes" id="UP000515125">
    <property type="component" value="Unplaced"/>
</dbReference>
<keyword evidence="3" id="KW-0067">ATP-binding</keyword>
<gene>
    <name evidence="6" type="primary">LOC113146843</name>
</gene>
<feature type="compositionally biased region" description="Low complexity" evidence="4">
    <location>
        <begin position="1075"/>
        <end position="1086"/>
    </location>
</feature>
<dbReference type="OrthoDB" id="202825at2759"/>
<dbReference type="PANTHER" id="PTHR12241:SF154">
    <property type="entry name" value="TUBULIN POLYGLUTAMYLASE TTLL11"/>
    <property type="match status" value="1"/>
</dbReference>
<evidence type="ECO:0000313" key="5">
    <source>
        <dbReference type="Proteomes" id="UP000515125"/>
    </source>
</evidence>
<dbReference type="GO" id="GO:0015631">
    <property type="term" value="F:tubulin binding"/>
    <property type="evidence" value="ECO:0007669"/>
    <property type="project" value="TreeGrafter"/>
</dbReference>
<evidence type="ECO:0000256" key="1">
    <source>
        <dbReference type="ARBA" id="ARBA00022598"/>
    </source>
</evidence>
<feature type="region of interest" description="Disordered" evidence="4">
    <location>
        <begin position="546"/>
        <end position="569"/>
    </location>
</feature>
<feature type="region of interest" description="Disordered" evidence="4">
    <location>
        <begin position="322"/>
        <end position="391"/>
    </location>
</feature>
<feature type="region of interest" description="Disordered" evidence="4">
    <location>
        <begin position="924"/>
        <end position="1097"/>
    </location>
</feature>
<evidence type="ECO:0000256" key="4">
    <source>
        <dbReference type="SAM" id="MobiDB-lite"/>
    </source>
</evidence>
<dbReference type="Pfam" id="PF03133">
    <property type="entry name" value="TTL"/>
    <property type="match status" value="1"/>
</dbReference>
<dbReference type="GeneID" id="113146843"/>
<feature type="compositionally biased region" description="Polar residues" evidence="4">
    <location>
        <begin position="934"/>
        <end position="952"/>
    </location>
</feature>